<protein>
    <submittedName>
        <fullName evidence="10">Methionyl-tRNA synthetase</fullName>
    </submittedName>
</protein>
<dbReference type="Gene3D" id="1.10.730.10">
    <property type="entry name" value="Isoleucyl-tRNA Synthetase, Domain 1"/>
    <property type="match status" value="1"/>
</dbReference>
<dbReference type="GO" id="GO:0006431">
    <property type="term" value="P:methionyl-tRNA aminoacylation"/>
    <property type="evidence" value="ECO:0007669"/>
    <property type="project" value="TreeGrafter"/>
</dbReference>
<evidence type="ECO:0000256" key="3">
    <source>
        <dbReference type="ARBA" id="ARBA00022741"/>
    </source>
</evidence>
<dbReference type="RefSeq" id="WP_091683548.1">
    <property type="nucleotide sequence ID" value="NZ_BAABFM010000003.1"/>
</dbReference>
<dbReference type="AlphaFoldDB" id="A0A1I5BP53"/>
<keyword evidence="6 8" id="KW-0030">Aminoacyl-tRNA synthetase</keyword>
<dbReference type="Proteomes" id="UP000198806">
    <property type="component" value="Unassembled WGS sequence"/>
</dbReference>
<dbReference type="PANTHER" id="PTHR45765:SF1">
    <property type="entry name" value="METHIONINE--TRNA LIGASE, CYTOPLASMIC"/>
    <property type="match status" value="1"/>
</dbReference>
<feature type="domain" description="Methionyl/Leucyl tRNA synthetase" evidence="9">
    <location>
        <begin position="21"/>
        <end position="255"/>
    </location>
</feature>
<evidence type="ECO:0000259" key="9">
    <source>
        <dbReference type="Pfam" id="PF09334"/>
    </source>
</evidence>
<dbReference type="InterPro" id="IPR023458">
    <property type="entry name" value="Met-tRNA_ligase_1"/>
</dbReference>
<evidence type="ECO:0000313" key="11">
    <source>
        <dbReference type="Proteomes" id="UP000198806"/>
    </source>
</evidence>
<comment type="catalytic activity">
    <reaction evidence="7">
        <text>tRNA(Met) + L-methionine + ATP = L-methionyl-tRNA(Met) + AMP + diphosphate</text>
        <dbReference type="Rhea" id="RHEA:13481"/>
        <dbReference type="Rhea" id="RHEA-COMP:9667"/>
        <dbReference type="Rhea" id="RHEA-COMP:9698"/>
        <dbReference type="ChEBI" id="CHEBI:30616"/>
        <dbReference type="ChEBI" id="CHEBI:33019"/>
        <dbReference type="ChEBI" id="CHEBI:57844"/>
        <dbReference type="ChEBI" id="CHEBI:78442"/>
        <dbReference type="ChEBI" id="CHEBI:78530"/>
        <dbReference type="ChEBI" id="CHEBI:456215"/>
        <dbReference type="EC" id="6.1.1.10"/>
    </reaction>
</comment>
<keyword evidence="5 8" id="KW-0648">Protein biosynthesis</keyword>
<evidence type="ECO:0000256" key="5">
    <source>
        <dbReference type="ARBA" id="ARBA00022917"/>
    </source>
</evidence>
<dbReference type="OrthoDB" id="9810191at2"/>
<evidence type="ECO:0000256" key="8">
    <source>
        <dbReference type="RuleBase" id="RU363039"/>
    </source>
</evidence>
<dbReference type="GO" id="GO:0005829">
    <property type="term" value="C:cytosol"/>
    <property type="evidence" value="ECO:0007669"/>
    <property type="project" value="TreeGrafter"/>
</dbReference>
<dbReference type="InterPro" id="IPR009080">
    <property type="entry name" value="tRNAsynth_Ia_anticodon-bd"/>
</dbReference>
<dbReference type="InterPro" id="IPR029038">
    <property type="entry name" value="MetRS_Zn"/>
</dbReference>
<dbReference type="EMBL" id="FOWD01000001">
    <property type="protein sequence ID" value="SFN76442.1"/>
    <property type="molecule type" value="Genomic_DNA"/>
</dbReference>
<keyword evidence="4 8" id="KW-0067">ATP-binding</keyword>
<dbReference type="InterPro" id="IPR015413">
    <property type="entry name" value="Methionyl/Leucyl_tRNA_Synth"/>
</dbReference>
<keyword evidence="3 8" id="KW-0547">Nucleotide-binding</keyword>
<evidence type="ECO:0000256" key="7">
    <source>
        <dbReference type="ARBA" id="ARBA00047364"/>
    </source>
</evidence>
<dbReference type="GO" id="GO:0004825">
    <property type="term" value="F:methionine-tRNA ligase activity"/>
    <property type="evidence" value="ECO:0007669"/>
    <property type="project" value="UniProtKB-EC"/>
</dbReference>
<keyword evidence="2 8" id="KW-0436">Ligase</keyword>
<dbReference type="SUPFAM" id="SSF52374">
    <property type="entry name" value="Nucleotidylyl transferase"/>
    <property type="match status" value="1"/>
</dbReference>
<comment type="similarity">
    <text evidence="1">Belongs to the class-I aminoacyl-tRNA synthetase family. MetG type 1 subfamily.</text>
</comment>
<organism evidence="10 11">
    <name type="scientific">Anaerocolumna aminovalerica</name>
    <dbReference type="NCBI Taxonomy" id="1527"/>
    <lineage>
        <taxon>Bacteria</taxon>
        <taxon>Bacillati</taxon>
        <taxon>Bacillota</taxon>
        <taxon>Clostridia</taxon>
        <taxon>Lachnospirales</taxon>
        <taxon>Lachnospiraceae</taxon>
        <taxon>Anaerocolumna</taxon>
    </lineage>
</organism>
<dbReference type="InterPro" id="IPR014729">
    <property type="entry name" value="Rossmann-like_a/b/a_fold"/>
</dbReference>
<gene>
    <name evidence="10" type="ORF">SAMN04489757_101123</name>
</gene>
<name>A0A1I5BP53_9FIRM</name>
<evidence type="ECO:0000256" key="4">
    <source>
        <dbReference type="ARBA" id="ARBA00022840"/>
    </source>
</evidence>
<dbReference type="STRING" id="1527.SAMN04489757_101123"/>
<keyword evidence="11" id="KW-1185">Reference proteome</keyword>
<dbReference type="PANTHER" id="PTHR45765">
    <property type="entry name" value="METHIONINE--TRNA LIGASE"/>
    <property type="match status" value="1"/>
</dbReference>
<evidence type="ECO:0000256" key="2">
    <source>
        <dbReference type="ARBA" id="ARBA00022598"/>
    </source>
</evidence>
<evidence type="ECO:0000256" key="1">
    <source>
        <dbReference type="ARBA" id="ARBA00008258"/>
    </source>
</evidence>
<feature type="domain" description="Methionyl/Leucyl tRNA synthetase" evidence="9">
    <location>
        <begin position="320"/>
        <end position="503"/>
    </location>
</feature>
<dbReference type="SUPFAM" id="SSF47323">
    <property type="entry name" value="Anticodon-binding domain of a subclass of class I aminoacyl-tRNA synthetases"/>
    <property type="match status" value="1"/>
</dbReference>
<proteinExistence type="inferred from homology"/>
<dbReference type="Gene3D" id="2.20.28.20">
    <property type="entry name" value="Methionyl-tRNA synthetase, Zn-domain"/>
    <property type="match status" value="1"/>
</dbReference>
<sequence>MKKDSKVFNSYIRPEFPKRAVVTAGMPYGNKELHFGHIGGVFIHADTFARFLRDRIGKENVIFISGTDCYGSPILESYRKLTESGEFNGSIEDYVRMNHDLQKETLDGYDISLNLYGASALDEGGKVHREVSNEVFDKLYENGYLTKMSNPQFYDPDFHVFLNGRQVEGRCPIDGCNSDKGYADECSLGHQYMPSELIGPKSTLSGKTPELKDVVNWYFDLDDCVDMLKKRMDYLKAHSNTRKYIINTIEEFLKPPYIYVKKELLGDEREMEDLRESLPKHSILSEEKKASVTFVFETLKDRDIARETFTQKGIRYRTGKTLVPFRLSGNISWGVKVPEKEDLKDLTFWVWPESLWAPISFTRAYLKESGKDSSEWSKWWNSNDSVVYQFIGEDNIYFYGIAEMALFTALEYTKEQVPDMRDIPLPHIIANRHILFMDKKASSSSNVKPPMAKDLLEYYTSEQLRMHFLSLGLSTKSVSFQPQVYMQEEERKGADMVLKEGNLLTNVFNRLIRSCFYTAQSYYDSKIPTGTISENILEESKEAVLIYEKHMYNHEFHSVTYVLDTYIRNMNKYWVNNMRTAETTDNEELRKQVLLDSFYVVKVAAALFHPIAPNGCEMVREYLNVDERIWNWDYIFTALYDIIDDFEGHKLKFLEPKVDFFKKHSSQIEQV</sequence>
<evidence type="ECO:0000256" key="6">
    <source>
        <dbReference type="ARBA" id="ARBA00023146"/>
    </source>
</evidence>
<dbReference type="Gene3D" id="3.40.50.620">
    <property type="entry name" value="HUPs"/>
    <property type="match status" value="2"/>
</dbReference>
<evidence type="ECO:0000313" key="10">
    <source>
        <dbReference type="EMBL" id="SFN76442.1"/>
    </source>
</evidence>
<dbReference type="Pfam" id="PF09334">
    <property type="entry name" value="tRNA-synt_1g"/>
    <property type="match status" value="2"/>
</dbReference>
<reference evidence="10 11" key="1">
    <citation type="submission" date="2016-10" db="EMBL/GenBank/DDBJ databases">
        <authorList>
            <person name="de Groot N.N."/>
        </authorList>
    </citation>
    <scope>NUCLEOTIDE SEQUENCE [LARGE SCALE GENOMIC DNA]</scope>
    <source>
        <strain evidence="10 11">DSM 1283</strain>
    </source>
</reference>
<dbReference type="GO" id="GO:0005524">
    <property type="term" value="F:ATP binding"/>
    <property type="evidence" value="ECO:0007669"/>
    <property type="project" value="UniProtKB-KW"/>
</dbReference>
<accession>A0A1I5BP53</accession>